<dbReference type="PANTHER" id="PTHR47189:SF1">
    <property type="entry name" value="MHC CLASS II TRANSACTIVATOR"/>
    <property type="match status" value="1"/>
</dbReference>
<dbReference type="InterPro" id="IPR007111">
    <property type="entry name" value="NACHT_NTPase"/>
</dbReference>
<reference evidence="8" key="1">
    <citation type="submission" date="2025-08" db="UniProtKB">
        <authorList>
            <consortium name="RefSeq"/>
        </authorList>
    </citation>
    <scope>IDENTIFICATION</scope>
</reference>
<dbReference type="FunFam" id="3.40.50.300:FF:001028">
    <property type="entry name" value="Class II major histocompatibility complex transactivator"/>
    <property type="match status" value="1"/>
</dbReference>
<feature type="region of interest" description="Disordered" evidence="5">
    <location>
        <begin position="305"/>
        <end position="334"/>
    </location>
</feature>
<dbReference type="SUPFAM" id="SSF52047">
    <property type="entry name" value="RNI-like"/>
    <property type="match status" value="1"/>
</dbReference>
<dbReference type="GO" id="GO:0045944">
    <property type="term" value="P:positive regulation of transcription by RNA polymerase II"/>
    <property type="evidence" value="ECO:0007669"/>
    <property type="project" value="TreeGrafter"/>
</dbReference>
<feature type="compositionally biased region" description="Polar residues" evidence="5">
    <location>
        <begin position="1005"/>
        <end position="1017"/>
    </location>
</feature>
<dbReference type="InterPro" id="IPR032675">
    <property type="entry name" value="LRR_dom_sf"/>
</dbReference>
<evidence type="ECO:0000256" key="5">
    <source>
        <dbReference type="SAM" id="MobiDB-lite"/>
    </source>
</evidence>
<dbReference type="Pfam" id="PF13516">
    <property type="entry name" value="LRR_6"/>
    <property type="match status" value="4"/>
</dbReference>
<dbReference type="RefSeq" id="XP_029015516.1">
    <property type="nucleotide sequence ID" value="XM_029159683.3"/>
</dbReference>
<name>A0A6P7N7M3_BETSP</name>
<dbReference type="InterPro" id="IPR027417">
    <property type="entry name" value="P-loop_NTPase"/>
</dbReference>
<dbReference type="GO" id="GO:0045345">
    <property type="term" value="P:positive regulation of MHC class I biosynthetic process"/>
    <property type="evidence" value="ECO:0007669"/>
    <property type="project" value="TreeGrafter"/>
</dbReference>
<dbReference type="GO" id="GO:0005524">
    <property type="term" value="F:ATP binding"/>
    <property type="evidence" value="ECO:0007669"/>
    <property type="project" value="UniProtKB-KW"/>
</dbReference>
<dbReference type="OrthoDB" id="120976at2759"/>
<dbReference type="InParanoid" id="A0A6P7N7M3"/>
<evidence type="ECO:0000256" key="3">
    <source>
        <dbReference type="ARBA" id="ARBA00022741"/>
    </source>
</evidence>
<dbReference type="GO" id="GO:0045348">
    <property type="term" value="P:positive regulation of MHC class II biosynthetic process"/>
    <property type="evidence" value="ECO:0007669"/>
    <property type="project" value="TreeGrafter"/>
</dbReference>
<dbReference type="Proteomes" id="UP000515150">
    <property type="component" value="Chromosome 8"/>
</dbReference>
<accession>A0A6P7N7M3</accession>
<feature type="region of interest" description="Disordered" evidence="5">
    <location>
        <begin position="488"/>
        <end position="562"/>
    </location>
</feature>
<keyword evidence="7" id="KW-1185">Reference proteome</keyword>
<evidence type="ECO:0000256" key="4">
    <source>
        <dbReference type="ARBA" id="ARBA00022840"/>
    </source>
</evidence>
<dbReference type="SMART" id="SM00368">
    <property type="entry name" value="LRR_RI"/>
    <property type="match status" value="4"/>
</dbReference>
<sequence length="1606" mass="176616">MWKKQTQPFLPAASLQIDLDVREVKLLQTTMVQFEEVLGCVRLALTWAAPAQIRALLEGLVEQEIISEAYSRSLALHRLAEGICIDREPPCSPGTQDHSLENLESVFLLDESWTYGCQLTDGYNQDEGWEAVIDEDYLSIRSTPSVCETQSSRDDEMPEVLRSADPMQKPASDSERAEEGISAAEREWLEQVEEAARRVAVPLWQHWDRGRTMLLPMLPSALAERQTSQRSPAGEQCCLLKMEEETGLAAACRSLGFYTDNFRGVNADACSSLDAAETTRTPEDLCLCPDGGAALPGLDADPFSAFGGAGSPSPVEDGVKTSPNGLADEPEDPLPTAEELMSWSTEDGFTQVAELLSPSALRDTFTIATESLCSATTHHSVTSGFTETIENVFPSVFGTTRSSADALPASPDGTEHEEKLESHWGAKMQEEDQDTLLPTEYGDLPDDISEFMNDKYLLETDRLFEDFFNYDLDILSDLCLSDLSSLNHQQREDNKPARNTNKRRKRQRAAPSNQGSDDITPPKPKRQRPGRSNPKEARTQHVVTHNTEAGPDLSPVKTPELPTPPPRIIHVSPPIQFIIPDTAGWISPQLIRLPFPRSASAPTYILVPASPPPCKPQVPPLSPVDGAVAPVHMSSSPQGSATASKAISPPPLSPNNEISPCKESPQSPSVLDLPQATKDYIQDSKAHVGRTCMDMEEGLSLAAHYVDRHVSQKEALRSGKNTIKCLDKELVIMGETDRQRSLIGQSQIFDGFNGDKPKRYIFLFGNAGMGKSTLIRKLCLDWSNDCLPQFDFVFLLDGKALTLTEAAHSLQTLLLNLSTFAAPCADADAVFAQILAAPKRVLVIFDGFDELRDYEILLQNQEKDVMSSLQKDSRAPTFTVRQLYAAVLQRVLLPGCTLLLSSRPKGTASQILRRADSFLEVCGFTPADVETYLSRYFTDAALRASASGCLKDCSFLRLLCWNPGLCRLVCFVLEHSKGPEDLPRTLTGLCHQVLRLKIELDCRSTASPAGGQTQEPEQSAEETKSQISTKAPKRSRAQLHTRSRTQKARRTKKQKDSEEAEGETEAPGSELDRKEEKELLVQLSSLAWEGVKANSSVLPKDRTVSDQLRAFGIRMGLLLCRRLGAKTAVLNGEKEEKKELGGKKALTASTGSTGARDEHILLWANPFLQSYLAAARLSLSRSVSERSFLQTLPFQAGPKGRRRPQREEHELTQRFAAGVLFHKKAELQRLHSYAEGVKDTLVNKQALVRKHLQSLSHGDLSPAQVLEACHYVYEASFTHGGDSGDTSRLLSDLAAKLPEAQTFSGVPLNPPDVFAVQKVLERGGSEGRRFCLDLENSGVHVSGLRALVGLSNISTYRACIADVISLWEQLEQSGDDALLQGAFSKFKIHPLKATQVCHVEHLAKLVTIHRQRRLPNSSGQSHPILAEGVPAVEELHRLEYELDPDKGPLGLPKLWELLPGLQNLQHLDLENGNIGDKGAEQLADALASHSSLEILNLSQNSIGDHGVKKLASTLKDLPKLHCLSLYSNVISDQGAESLAAVLPHMSSLTVLDVLYNKLTDVGAQVLAACLKNCKKIKHLRMWNQFIPYGVLERLHKQDSRILCEAT</sequence>
<dbReference type="PROSITE" id="PS50837">
    <property type="entry name" value="NACHT"/>
    <property type="match status" value="1"/>
</dbReference>
<dbReference type="SUPFAM" id="SSF52540">
    <property type="entry name" value="P-loop containing nucleoside triphosphate hydrolases"/>
    <property type="match status" value="1"/>
</dbReference>
<feature type="compositionally biased region" description="Polar residues" evidence="5">
    <location>
        <begin position="633"/>
        <end position="645"/>
    </location>
</feature>
<keyword evidence="4" id="KW-0067">ATP-binding</keyword>
<organism evidence="7 8">
    <name type="scientific">Betta splendens</name>
    <name type="common">Siamese fighting fish</name>
    <dbReference type="NCBI Taxonomy" id="158456"/>
    <lineage>
        <taxon>Eukaryota</taxon>
        <taxon>Metazoa</taxon>
        <taxon>Chordata</taxon>
        <taxon>Craniata</taxon>
        <taxon>Vertebrata</taxon>
        <taxon>Euteleostomi</taxon>
        <taxon>Actinopterygii</taxon>
        <taxon>Neopterygii</taxon>
        <taxon>Teleostei</taxon>
        <taxon>Neoteleostei</taxon>
        <taxon>Acanthomorphata</taxon>
        <taxon>Anabantaria</taxon>
        <taxon>Anabantiformes</taxon>
        <taxon>Anabantoidei</taxon>
        <taxon>Osphronemidae</taxon>
        <taxon>Betta</taxon>
    </lineage>
</organism>
<proteinExistence type="predicted"/>
<dbReference type="CTD" id="4261"/>
<dbReference type="GeneID" id="114860802"/>
<keyword evidence="1" id="KW-0433">Leucine-rich repeat</keyword>
<feature type="domain" description="NACHT" evidence="6">
    <location>
        <begin position="759"/>
        <end position="904"/>
    </location>
</feature>
<evidence type="ECO:0000259" key="6">
    <source>
        <dbReference type="PROSITE" id="PS50837"/>
    </source>
</evidence>
<protein>
    <submittedName>
        <fullName evidence="8">MHC class II transactivator</fullName>
    </submittedName>
</protein>
<evidence type="ECO:0000256" key="1">
    <source>
        <dbReference type="ARBA" id="ARBA00022614"/>
    </source>
</evidence>
<dbReference type="InterPro" id="IPR001611">
    <property type="entry name" value="Leu-rich_rpt"/>
</dbReference>
<evidence type="ECO:0000313" key="8">
    <source>
        <dbReference type="RefSeq" id="XP_029015516.1"/>
    </source>
</evidence>
<keyword evidence="2" id="KW-0677">Repeat</keyword>
<keyword evidence="3" id="KW-0547">Nucleotide-binding</keyword>
<feature type="region of interest" description="Disordered" evidence="5">
    <location>
        <begin position="630"/>
        <end position="671"/>
    </location>
</feature>
<dbReference type="Gene3D" id="3.40.50.300">
    <property type="entry name" value="P-loop containing nucleotide triphosphate hydrolases"/>
    <property type="match status" value="1"/>
</dbReference>
<evidence type="ECO:0000313" key="7">
    <source>
        <dbReference type="Proteomes" id="UP000515150"/>
    </source>
</evidence>
<feature type="region of interest" description="Disordered" evidence="5">
    <location>
        <begin position="1005"/>
        <end position="1075"/>
    </location>
</feature>
<dbReference type="Gene3D" id="3.80.10.10">
    <property type="entry name" value="Ribonuclease Inhibitor"/>
    <property type="match status" value="1"/>
</dbReference>
<dbReference type="Pfam" id="PF05729">
    <property type="entry name" value="NACHT"/>
    <property type="match status" value="1"/>
</dbReference>
<dbReference type="PANTHER" id="PTHR47189">
    <property type="entry name" value="MHC CLASS II TRANSACTIVATOR"/>
    <property type="match status" value="1"/>
</dbReference>
<evidence type="ECO:0000256" key="2">
    <source>
        <dbReference type="ARBA" id="ARBA00022737"/>
    </source>
</evidence>
<feature type="compositionally biased region" description="Polar residues" evidence="5">
    <location>
        <begin position="654"/>
        <end position="669"/>
    </location>
</feature>
<gene>
    <name evidence="8" type="primary">ciita</name>
</gene>
<dbReference type="KEGG" id="bspl:114860802"/>
<feature type="compositionally biased region" description="Basic residues" evidence="5">
    <location>
        <begin position="1031"/>
        <end position="1053"/>
    </location>
</feature>